<protein>
    <submittedName>
        <fullName evidence="1">Uncharacterized protein</fullName>
    </submittedName>
</protein>
<organism evidence="1 2">
    <name type="scientific">Pandoraea terrae</name>
    <dbReference type="NCBI Taxonomy" id="1537710"/>
    <lineage>
        <taxon>Bacteria</taxon>
        <taxon>Pseudomonadati</taxon>
        <taxon>Pseudomonadota</taxon>
        <taxon>Betaproteobacteria</taxon>
        <taxon>Burkholderiales</taxon>
        <taxon>Burkholderiaceae</taxon>
        <taxon>Pandoraea</taxon>
    </lineage>
</organism>
<evidence type="ECO:0000313" key="1">
    <source>
        <dbReference type="EMBL" id="VVD94011.1"/>
    </source>
</evidence>
<name>A0A5E4U2R6_9BURK</name>
<dbReference type="EMBL" id="CABPRZ010000006">
    <property type="protein sequence ID" value="VVD94011.1"/>
    <property type="molecule type" value="Genomic_DNA"/>
</dbReference>
<keyword evidence="2" id="KW-1185">Reference proteome</keyword>
<sequence length="31" mass="3415">MAPRVTQARLPLLYGEAPKSTHVIAMPFSEC</sequence>
<reference evidence="1 2" key="1">
    <citation type="submission" date="2019-08" db="EMBL/GenBank/DDBJ databases">
        <authorList>
            <person name="Peeters C."/>
        </authorList>
    </citation>
    <scope>NUCLEOTIDE SEQUENCE [LARGE SCALE GENOMIC DNA]</scope>
    <source>
        <strain evidence="1 2">LMG 30175</strain>
    </source>
</reference>
<gene>
    <name evidence="1" type="ORF">PTE30175_01704</name>
</gene>
<proteinExistence type="predicted"/>
<evidence type="ECO:0000313" key="2">
    <source>
        <dbReference type="Proteomes" id="UP000414233"/>
    </source>
</evidence>
<accession>A0A5E4U2R6</accession>
<dbReference type="Proteomes" id="UP000414233">
    <property type="component" value="Unassembled WGS sequence"/>
</dbReference>
<dbReference type="AlphaFoldDB" id="A0A5E4U2R6"/>